<reference evidence="1" key="2">
    <citation type="submission" date="2020-09" db="EMBL/GenBank/DDBJ databases">
        <authorList>
            <person name="Sun Q."/>
            <person name="Kim S."/>
        </authorList>
    </citation>
    <scope>NUCLEOTIDE SEQUENCE</scope>
    <source>
        <strain evidence="1">KCTC 12368</strain>
    </source>
</reference>
<proteinExistence type="predicted"/>
<name>A0A918PZG8_9BACT</name>
<dbReference type="EMBL" id="BMWX01000003">
    <property type="protein sequence ID" value="GGZ26161.1"/>
    <property type="molecule type" value="Genomic_DNA"/>
</dbReference>
<keyword evidence="2" id="KW-1185">Reference proteome</keyword>
<accession>A0A918PZG8</accession>
<reference evidence="1" key="1">
    <citation type="journal article" date="2014" name="Int. J. Syst. Evol. Microbiol.">
        <title>Complete genome sequence of Corynebacterium casei LMG S-19264T (=DSM 44701T), isolated from a smear-ripened cheese.</title>
        <authorList>
            <consortium name="US DOE Joint Genome Institute (JGI-PGF)"/>
            <person name="Walter F."/>
            <person name="Albersmeier A."/>
            <person name="Kalinowski J."/>
            <person name="Ruckert C."/>
        </authorList>
    </citation>
    <scope>NUCLEOTIDE SEQUENCE</scope>
    <source>
        <strain evidence="1">KCTC 12368</strain>
    </source>
</reference>
<dbReference type="Proteomes" id="UP000619457">
    <property type="component" value="Unassembled WGS sequence"/>
</dbReference>
<protein>
    <submittedName>
        <fullName evidence="1">Uncharacterized protein</fullName>
    </submittedName>
</protein>
<evidence type="ECO:0000313" key="1">
    <source>
        <dbReference type="EMBL" id="GGZ26161.1"/>
    </source>
</evidence>
<organism evidence="1 2">
    <name type="scientific">Echinicola pacifica</name>
    <dbReference type="NCBI Taxonomy" id="346377"/>
    <lineage>
        <taxon>Bacteria</taxon>
        <taxon>Pseudomonadati</taxon>
        <taxon>Bacteroidota</taxon>
        <taxon>Cytophagia</taxon>
        <taxon>Cytophagales</taxon>
        <taxon>Cyclobacteriaceae</taxon>
        <taxon>Echinicola</taxon>
    </lineage>
</organism>
<sequence>MPNRHAPKHPGDLPLNQWELRLMLGEEWEYFSHILQNFYCSCGEIGRELVDYRVFLDNHNDIILRGSCSICDSPAARTISTSEVEENVIVAKRIRKEKNK</sequence>
<dbReference type="AlphaFoldDB" id="A0A918PZG8"/>
<comment type="caution">
    <text evidence="1">The sequence shown here is derived from an EMBL/GenBank/DDBJ whole genome shotgun (WGS) entry which is preliminary data.</text>
</comment>
<dbReference type="RefSeq" id="WP_018473263.1">
    <property type="nucleotide sequence ID" value="NZ_BMWX01000003.1"/>
</dbReference>
<gene>
    <name evidence="1" type="ORF">GCM10007049_18460</name>
</gene>
<evidence type="ECO:0000313" key="2">
    <source>
        <dbReference type="Proteomes" id="UP000619457"/>
    </source>
</evidence>